<reference evidence="13 15" key="1">
    <citation type="submission" date="2019-12" db="EMBL/GenBank/DDBJ databases">
        <title>complete genome sequences of Acinetobacter pittii str. WP2-W18-ESBL-11 isolated from wastewater treatment plant effluent.</title>
        <authorList>
            <person name="Sekizuka T."/>
            <person name="Itokawa K."/>
            <person name="Yatsu K."/>
            <person name="Inamine Y."/>
            <person name="Kuroda M."/>
        </authorList>
    </citation>
    <scope>NUCLEOTIDE SEQUENCE [LARGE SCALE GENOMIC DNA]</scope>
    <source>
        <strain evidence="13 15">WP2-W18-ESBL-11</strain>
    </source>
</reference>
<dbReference type="CDD" id="cd06211">
    <property type="entry name" value="phenol_2-monooxygenase_like"/>
    <property type="match status" value="1"/>
</dbReference>
<keyword evidence="6" id="KW-0058">Aromatic hydrocarbons catabolism</keyword>
<dbReference type="InterPro" id="IPR001041">
    <property type="entry name" value="2Fe-2S_ferredoxin-type"/>
</dbReference>
<reference evidence="14" key="2">
    <citation type="submission" date="2020-12" db="EMBL/GenBank/DDBJ databases">
        <authorList>
            <person name="Chopjitt P."/>
        </authorList>
    </citation>
    <scope>NUCLEOTIDE SEQUENCE</scope>
    <source>
        <strain evidence="14">AP1</strain>
    </source>
</reference>
<dbReference type="InterPro" id="IPR012675">
    <property type="entry name" value="Beta-grasp_dom_sf"/>
</dbReference>
<dbReference type="PANTHER" id="PTHR43644:SF1">
    <property type="entry name" value="NAD(P)H-FLAVIN REDUCTASE"/>
    <property type="match status" value="1"/>
</dbReference>
<dbReference type="Gene3D" id="2.40.30.10">
    <property type="entry name" value="Translation factors"/>
    <property type="match status" value="1"/>
</dbReference>
<dbReference type="CDD" id="cd00207">
    <property type="entry name" value="fer2"/>
    <property type="match status" value="1"/>
</dbReference>
<dbReference type="PROSITE" id="PS51085">
    <property type="entry name" value="2FE2S_FER_2"/>
    <property type="match status" value="1"/>
</dbReference>
<keyword evidence="3" id="KW-0285">Flavoprotein</keyword>
<comment type="cofactor">
    <cofactor evidence="1">
        <name>FAD</name>
        <dbReference type="ChEBI" id="CHEBI:57692"/>
    </cofactor>
</comment>
<keyword evidence="9" id="KW-0408">Iron</keyword>
<sequence length="353" mass="39013">MSYQVTIEPIGTTIEVEEDQTILDAALRQGVWLPFACGHGTCGTCKVQVTDGFYDVGEASPFALMDIERDENKVLACCCKPQSDMVIEADVDEDPDFLGHLVQDYQATVIEIKDLSPTIKGIRLQLDRPIEFQAGQYINVQFPDIEGTRAFSIANSPSEVGIVELHIRKVEGGAATTYVHEQLATGDQLDISGPYGQFFVRKSDDQNAIFIAGGSGLSSPQSMILDLLESGDSRTIYLFQGARDLAELYNRELFEQLVKDHPNFRYIPALNAPKPEDQWTGFTGFVHEAVADYFENRCGGHKAYLCGPPIMIDSAISTLMQSRLFERDIHTERFLSAADGAAGQSRSALFKHI</sequence>
<dbReference type="InterPro" id="IPR001433">
    <property type="entry name" value="OxRdtase_FAD/NAD-bd"/>
</dbReference>
<dbReference type="PRINTS" id="PR00410">
    <property type="entry name" value="PHEHYDRXLASE"/>
</dbReference>
<keyword evidence="5" id="KW-0479">Metal-binding</keyword>
<dbReference type="AlphaFoldDB" id="A0A1H8U312"/>
<dbReference type="InterPro" id="IPR006058">
    <property type="entry name" value="2Fe2S_fd_BS"/>
</dbReference>
<dbReference type="PANTHER" id="PTHR43644">
    <property type="entry name" value="NA(+)-TRANSLOCATING NADH-QUINONE REDUCTASE SUBUNIT"/>
    <property type="match status" value="1"/>
</dbReference>
<evidence type="ECO:0000259" key="11">
    <source>
        <dbReference type="PROSITE" id="PS51085"/>
    </source>
</evidence>
<evidence type="ECO:0000259" key="12">
    <source>
        <dbReference type="PROSITE" id="PS51384"/>
    </source>
</evidence>
<evidence type="ECO:0000256" key="6">
    <source>
        <dbReference type="ARBA" id="ARBA00022797"/>
    </source>
</evidence>
<evidence type="ECO:0000256" key="9">
    <source>
        <dbReference type="ARBA" id="ARBA00023004"/>
    </source>
</evidence>
<evidence type="ECO:0000256" key="4">
    <source>
        <dbReference type="ARBA" id="ARBA00022714"/>
    </source>
</evidence>
<protein>
    <submittedName>
        <fullName evidence="14">2Fe-2S iron-sulfur cluster binding domain-containing protein</fullName>
    </submittedName>
    <submittedName>
        <fullName evidence="13">Phenol hydroxylase P5 protein</fullName>
    </submittedName>
</protein>
<dbReference type="SUPFAM" id="SSF63380">
    <property type="entry name" value="Riboflavin synthase domain-like"/>
    <property type="match status" value="1"/>
</dbReference>
<feature type="domain" description="FAD-binding FR-type" evidence="12">
    <location>
        <begin position="102"/>
        <end position="201"/>
    </location>
</feature>
<organism evidence="14 16">
    <name type="scientific">Acinetobacter pittii</name>
    <name type="common">Acinetobacter genomosp. 3</name>
    <dbReference type="NCBI Taxonomy" id="48296"/>
    <lineage>
        <taxon>Bacteria</taxon>
        <taxon>Pseudomonadati</taxon>
        <taxon>Pseudomonadota</taxon>
        <taxon>Gammaproteobacteria</taxon>
        <taxon>Moraxellales</taxon>
        <taxon>Moraxellaceae</taxon>
        <taxon>Acinetobacter</taxon>
        <taxon>Acinetobacter calcoaceticus/baumannii complex</taxon>
    </lineage>
</organism>
<dbReference type="InterPro" id="IPR017938">
    <property type="entry name" value="Riboflavin_synthase-like_b-brl"/>
</dbReference>
<evidence type="ECO:0000256" key="7">
    <source>
        <dbReference type="ARBA" id="ARBA00022827"/>
    </source>
</evidence>
<dbReference type="Pfam" id="PF00970">
    <property type="entry name" value="FAD_binding_6"/>
    <property type="match status" value="1"/>
</dbReference>
<evidence type="ECO:0000256" key="2">
    <source>
        <dbReference type="ARBA" id="ARBA00022448"/>
    </source>
</evidence>
<evidence type="ECO:0000313" key="15">
    <source>
        <dbReference type="Proteomes" id="UP000515758"/>
    </source>
</evidence>
<dbReference type="GO" id="GO:0051537">
    <property type="term" value="F:2 iron, 2 sulfur cluster binding"/>
    <property type="evidence" value="ECO:0007669"/>
    <property type="project" value="UniProtKB-KW"/>
</dbReference>
<keyword evidence="10" id="KW-0411">Iron-sulfur</keyword>
<dbReference type="InterPro" id="IPR039261">
    <property type="entry name" value="FNR_nucleotide-bd"/>
</dbReference>
<evidence type="ECO:0000256" key="10">
    <source>
        <dbReference type="ARBA" id="ARBA00023014"/>
    </source>
</evidence>
<dbReference type="Gene3D" id="3.40.50.80">
    <property type="entry name" value="Nucleotide-binding domain of ferredoxin-NADP reductase (FNR) module"/>
    <property type="match status" value="1"/>
</dbReference>
<dbReference type="RefSeq" id="WP_017481380.1">
    <property type="nucleotide sequence ID" value="NZ_AP021936.1"/>
</dbReference>
<dbReference type="Gene3D" id="3.10.20.30">
    <property type="match status" value="1"/>
</dbReference>
<keyword evidence="2" id="KW-0813">Transport</keyword>
<evidence type="ECO:0000313" key="14">
    <source>
        <dbReference type="EMBL" id="MBK1445164.1"/>
    </source>
</evidence>
<dbReference type="EMBL" id="JAEFCT010000009">
    <property type="protein sequence ID" value="MBK1445164.1"/>
    <property type="molecule type" value="Genomic_DNA"/>
</dbReference>
<keyword evidence="7" id="KW-0274">FAD</keyword>
<evidence type="ECO:0000313" key="16">
    <source>
        <dbReference type="Proteomes" id="UP000660083"/>
    </source>
</evidence>
<dbReference type="FunFam" id="3.10.20.30:FF:000033">
    <property type="entry name" value="Phenol hydroxylase component"/>
    <property type="match status" value="1"/>
</dbReference>
<evidence type="ECO:0000256" key="5">
    <source>
        <dbReference type="ARBA" id="ARBA00022723"/>
    </source>
</evidence>
<feature type="domain" description="2Fe-2S ferredoxin-type" evidence="11">
    <location>
        <begin position="3"/>
        <end position="93"/>
    </location>
</feature>
<dbReference type="InterPro" id="IPR036010">
    <property type="entry name" value="2Fe-2S_ferredoxin-like_sf"/>
</dbReference>
<dbReference type="GO" id="GO:0016491">
    <property type="term" value="F:oxidoreductase activity"/>
    <property type="evidence" value="ECO:0007669"/>
    <property type="project" value="UniProtKB-KW"/>
</dbReference>
<gene>
    <name evidence="13" type="primary">mphP</name>
    <name evidence="14" type="ORF">JDA50_12095</name>
    <name evidence="13" type="ORF">WP2W18E11_24610</name>
</gene>
<name>A0A1H8U312_ACIPI</name>
<proteinExistence type="predicted"/>
<dbReference type="Pfam" id="PF00111">
    <property type="entry name" value="Fer2"/>
    <property type="match status" value="1"/>
</dbReference>
<dbReference type="InterPro" id="IPR008333">
    <property type="entry name" value="Cbr1-like_FAD-bd_dom"/>
</dbReference>
<evidence type="ECO:0000256" key="3">
    <source>
        <dbReference type="ARBA" id="ARBA00022630"/>
    </source>
</evidence>
<dbReference type="SUPFAM" id="SSF54292">
    <property type="entry name" value="2Fe-2S ferredoxin-like"/>
    <property type="match status" value="1"/>
</dbReference>
<keyword evidence="4" id="KW-0001">2Fe-2S</keyword>
<evidence type="ECO:0000313" key="13">
    <source>
        <dbReference type="EMBL" id="BBQ49463.1"/>
    </source>
</evidence>
<dbReference type="FunFam" id="2.40.30.10:FF:000093">
    <property type="entry name" value="Naphthalene 1,2-dioxygenase reductase component"/>
    <property type="match status" value="1"/>
</dbReference>
<evidence type="ECO:0000256" key="1">
    <source>
        <dbReference type="ARBA" id="ARBA00001974"/>
    </source>
</evidence>
<accession>A0A6P1SRH9</accession>
<dbReference type="SUPFAM" id="SSF52343">
    <property type="entry name" value="Ferredoxin reductase-like, C-terminal NADP-linked domain"/>
    <property type="match status" value="1"/>
</dbReference>
<dbReference type="InterPro" id="IPR017927">
    <property type="entry name" value="FAD-bd_FR_type"/>
</dbReference>
<accession>A0A1H8U312</accession>
<dbReference type="GO" id="GO:0046872">
    <property type="term" value="F:metal ion binding"/>
    <property type="evidence" value="ECO:0007669"/>
    <property type="project" value="UniProtKB-KW"/>
</dbReference>
<dbReference type="Pfam" id="PF00175">
    <property type="entry name" value="NAD_binding_1"/>
    <property type="match status" value="1"/>
</dbReference>
<dbReference type="Proteomes" id="UP000660083">
    <property type="component" value="Unassembled WGS sequence"/>
</dbReference>
<dbReference type="PROSITE" id="PS00197">
    <property type="entry name" value="2FE2S_FER_1"/>
    <property type="match status" value="1"/>
</dbReference>
<dbReference type="PROSITE" id="PS51384">
    <property type="entry name" value="FAD_FR"/>
    <property type="match status" value="1"/>
</dbReference>
<dbReference type="Proteomes" id="UP000515758">
    <property type="component" value="Chromosome"/>
</dbReference>
<evidence type="ECO:0000256" key="8">
    <source>
        <dbReference type="ARBA" id="ARBA00023002"/>
    </source>
</evidence>
<keyword evidence="8" id="KW-0560">Oxidoreductase</keyword>
<dbReference type="EMBL" id="AP021936">
    <property type="protein sequence ID" value="BBQ49463.1"/>
    <property type="molecule type" value="Genomic_DNA"/>
</dbReference>